<organism evidence="2 3">
    <name type="scientific">Actinocorallia longicatena</name>
    <dbReference type="NCBI Taxonomy" id="111803"/>
    <lineage>
        <taxon>Bacteria</taxon>
        <taxon>Bacillati</taxon>
        <taxon>Actinomycetota</taxon>
        <taxon>Actinomycetes</taxon>
        <taxon>Streptosporangiales</taxon>
        <taxon>Thermomonosporaceae</taxon>
        <taxon>Actinocorallia</taxon>
    </lineage>
</organism>
<dbReference type="EMBL" id="BAAAUV010000086">
    <property type="protein sequence ID" value="GAA3244806.1"/>
    <property type="molecule type" value="Genomic_DNA"/>
</dbReference>
<reference evidence="3" key="1">
    <citation type="journal article" date="2019" name="Int. J. Syst. Evol. Microbiol.">
        <title>The Global Catalogue of Microorganisms (GCM) 10K type strain sequencing project: providing services to taxonomists for standard genome sequencing and annotation.</title>
        <authorList>
            <consortium name="The Broad Institute Genomics Platform"/>
            <consortium name="The Broad Institute Genome Sequencing Center for Infectious Disease"/>
            <person name="Wu L."/>
            <person name="Ma J."/>
        </authorList>
    </citation>
    <scope>NUCLEOTIDE SEQUENCE [LARGE SCALE GENOMIC DNA]</scope>
    <source>
        <strain evidence="3">JCM 9377</strain>
    </source>
</reference>
<dbReference type="Proteomes" id="UP001501237">
    <property type="component" value="Unassembled WGS sequence"/>
</dbReference>
<feature type="compositionally biased region" description="Basic and acidic residues" evidence="1">
    <location>
        <begin position="63"/>
        <end position="74"/>
    </location>
</feature>
<comment type="caution">
    <text evidence="2">The sequence shown here is derived from an EMBL/GenBank/DDBJ whole genome shotgun (WGS) entry which is preliminary data.</text>
</comment>
<accession>A0ABP6QSM1</accession>
<keyword evidence="3" id="KW-1185">Reference proteome</keyword>
<evidence type="ECO:0008006" key="4">
    <source>
        <dbReference type="Google" id="ProtNLM"/>
    </source>
</evidence>
<evidence type="ECO:0000313" key="2">
    <source>
        <dbReference type="EMBL" id="GAA3244806.1"/>
    </source>
</evidence>
<proteinExistence type="predicted"/>
<protein>
    <recommendedName>
        <fullName evidence="4">HTH-type transcriptional regulator/antitoxin HigA</fullName>
    </recommendedName>
</protein>
<name>A0ABP6QSM1_9ACTN</name>
<evidence type="ECO:0000256" key="1">
    <source>
        <dbReference type="SAM" id="MobiDB-lite"/>
    </source>
</evidence>
<gene>
    <name evidence="2" type="ORF">GCM10010468_82360</name>
</gene>
<evidence type="ECO:0000313" key="3">
    <source>
        <dbReference type="Proteomes" id="UP001501237"/>
    </source>
</evidence>
<feature type="region of interest" description="Disordered" evidence="1">
    <location>
        <begin position="52"/>
        <end position="74"/>
    </location>
</feature>
<sequence length="74" mass="8381">MSIPQIYTKAEYQAALSEVSELFANEPKIGTEDGIRFEALLSLVEAYEAKHYPVDRPSPTDARAFRLDQERPIP</sequence>